<evidence type="ECO:0000313" key="7">
    <source>
        <dbReference type="Proteomes" id="UP000724874"/>
    </source>
</evidence>
<dbReference type="GO" id="GO:0000774">
    <property type="term" value="F:adenyl-nucleotide exchange factor activity"/>
    <property type="evidence" value="ECO:0007669"/>
    <property type="project" value="InterPro"/>
</dbReference>
<evidence type="ECO:0000313" key="6">
    <source>
        <dbReference type="EMBL" id="KAF8902134.1"/>
    </source>
</evidence>
<dbReference type="GO" id="GO:0051082">
    <property type="term" value="F:unfolded protein binding"/>
    <property type="evidence" value="ECO:0007669"/>
    <property type="project" value="TreeGrafter"/>
</dbReference>
<dbReference type="OrthoDB" id="201635at2759"/>
<dbReference type="Gene3D" id="3.90.20.20">
    <property type="match status" value="1"/>
</dbReference>
<reference evidence="6" key="1">
    <citation type="submission" date="2020-11" db="EMBL/GenBank/DDBJ databases">
        <authorList>
            <consortium name="DOE Joint Genome Institute"/>
            <person name="Ahrendt S."/>
            <person name="Riley R."/>
            <person name="Andreopoulos W."/>
            <person name="LaButti K."/>
            <person name="Pangilinan J."/>
            <person name="Ruiz-duenas F.J."/>
            <person name="Barrasa J.M."/>
            <person name="Sanchez-Garcia M."/>
            <person name="Camarero S."/>
            <person name="Miyauchi S."/>
            <person name="Serrano A."/>
            <person name="Linde D."/>
            <person name="Babiker R."/>
            <person name="Drula E."/>
            <person name="Ayuso-Fernandez I."/>
            <person name="Pacheco R."/>
            <person name="Padilla G."/>
            <person name="Ferreira P."/>
            <person name="Barriuso J."/>
            <person name="Kellner H."/>
            <person name="Castanera R."/>
            <person name="Alfaro M."/>
            <person name="Ramirez L."/>
            <person name="Pisabarro A.G."/>
            <person name="Kuo A."/>
            <person name="Tritt A."/>
            <person name="Lipzen A."/>
            <person name="He G."/>
            <person name="Yan M."/>
            <person name="Ng V."/>
            <person name="Cullen D."/>
            <person name="Martin F."/>
            <person name="Rosso M.-N."/>
            <person name="Henrissat B."/>
            <person name="Hibbett D."/>
            <person name="Martinez A.T."/>
            <person name="Grigoriev I.V."/>
        </authorList>
    </citation>
    <scope>NUCLEOTIDE SEQUENCE</scope>
    <source>
        <strain evidence="6">AH 44721</strain>
    </source>
</reference>
<dbReference type="InterPro" id="IPR000740">
    <property type="entry name" value="GrpE"/>
</dbReference>
<feature type="compositionally biased region" description="Basic and acidic residues" evidence="5">
    <location>
        <begin position="47"/>
        <end position="70"/>
    </location>
</feature>
<dbReference type="SUPFAM" id="SSF51064">
    <property type="entry name" value="Head domain of nucleotide exchange factor GrpE"/>
    <property type="match status" value="1"/>
</dbReference>
<protein>
    <recommendedName>
        <fullName evidence="3">GrpE protein homolog, mitochondrial</fullName>
    </recommendedName>
</protein>
<evidence type="ECO:0000256" key="5">
    <source>
        <dbReference type="SAM" id="MobiDB-lite"/>
    </source>
</evidence>
<dbReference type="HAMAP" id="MF_01151">
    <property type="entry name" value="GrpE"/>
    <property type="match status" value="1"/>
</dbReference>
<dbReference type="PANTHER" id="PTHR21237">
    <property type="entry name" value="GRPE PROTEIN"/>
    <property type="match status" value="1"/>
</dbReference>
<dbReference type="GO" id="GO:0051087">
    <property type="term" value="F:protein-folding chaperone binding"/>
    <property type="evidence" value="ECO:0007669"/>
    <property type="project" value="InterPro"/>
</dbReference>
<keyword evidence="4" id="KW-0143">Chaperone</keyword>
<feature type="compositionally biased region" description="Low complexity" evidence="5">
    <location>
        <begin position="142"/>
        <end position="165"/>
    </location>
</feature>
<dbReference type="Proteomes" id="UP000724874">
    <property type="component" value="Unassembled WGS sequence"/>
</dbReference>
<dbReference type="InterPro" id="IPR009012">
    <property type="entry name" value="GrpE_head"/>
</dbReference>
<dbReference type="GO" id="GO:0006457">
    <property type="term" value="P:protein folding"/>
    <property type="evidence" value="ECO:0007669"/>
    <property type="project" value="InterPro"/>
</dbReference>
<dbReference type="GO" id="GO:0001405">
    <property type="term" value="C:PAM complex, Tim23 associated import motor"/>
    <property type="evidence" value="ECO:0007669"/>
    <property type="project" value="TreeGrafter"/>
</dbReference>
<evidence type="ECO:0000256" key="1">
    <source>
        <dbReference type="ARBA" id="ARBA00004305"/>
    </source>
</evidence>
<keyword evidence="7" id="KW-1185">Reference proteome</keyword>
<dbReference type="AlphaFoldDB" id="A0A9P5NPP1"/>
<comment type="subcellular location">
    <subcellularLocation>
        <location evidence="1">Mitochondrion matrix</location>
    </subcellularLocation>
</comment>
<dbReference type="GO" id="GO:0042803">
    <property type="term" value="F:protein homodimerization activity"/>
    <property type="evidence" value="ECO:0007669"/>
    <property type="project" value="InterPro"/>
</dbReference>
<evidence type="ECO:0000256" key="2">
    <source>
        <dbReference type="ARBA" id="ARBA00009054"/>
    </source>
</evidence>
<dbReference type="GO" id="GO:0030150">
    <property type="term" value="P:protein import into mitochondrial matrix"/>
    <property type="evidence" value="ECO:0007669"/>
    <property type="project" value="TreeGrafter"/>
</dbReference>
<dbReference type="PANTHER" id="PTHR21237:SF23">
    <property type="entry name" value="GRPE PROTEIN HOMOLOG, MITOCHONDRIAL"/>
    <property type="match status" value="1"/>
</dbReference>
<dbReference type="Pfam" id="PF01025">
    <property type="entry name" value="GrpE"/>
    <property type="match status" value="1"/>
</dbReference>
<sequence>MSFAATSFQAFRTCTTAISSRSLSRPVFGCCPTRIFRLGSRSYSEQQTKEEPKEEAKTEQSDGSKSQHAELEAKLKAKEDEVTDLTGRLRYLQADFLNLQRNAAREKEQTRDFAITKFAGDLLETVDVLSIALKSIPQEALKSSKTTSTLTSESTDSSSSSTSATPLPKDHETYLQELHQGVEITQRQLLQTLFKYHVKPFDPTGDKFDPNHHEALYQAPVPGKEPGTVIDCQKIGYKIKDRVLRAAQVGVAQDTSS</sequence>
<dbReference type="EMBL" id="JADNYJ010000038">
    <property type="protein sequence ID" value="KAF8902134.1"/>
    <property type="molecule type" value="Genomic_DNA"/>
</dbReference>
<accession>A0A9P5NPP1</accession>
<evidence type="ECO:0000256" key="3">
    <source>
        <dbReference type="ARBA" id="ARBA00014521"/>
    </source>
</evidence>
<name>A0A9P5NPP1_GYMJU</name>
<evidence type="ECO:0000256" key="4">
    <source>
        <dbReference type="ARBA" id="ARBA00023186"/>
    </source>
</evidence>
<dbReference type="FunFam" id="2.30.22.10:FF:000002">
    <property type="entry name" value="GrpE protein homolog"/>
    <property type="match status" value="1"/>
</dbReference>
<comment type="caution">
    <text evidence="6">The sequence shown here is derived from an EMBL/GenBank/DDBJ whole genome shotgun (WGS) entry which is preliminary data.</text>
</comment>
<dbReference type="SUPFAM" id="SSF58014">
    <property type="entry name" value="Coiled-coil domain of nucleotide exchange factor GrpE"/>
    <property type="match status" value="1"/>
</dbReference>
<dbReference type="Gene3D" id="2.30.22.10">
    <property type="entry name" value="Head domain of nucleotide exchange factor GrpE"/>
    <property type="match status" value="1"/>
</dbReference>
<gene>
    <name evidence="6" type="ORF">CPB84DRAFT_1776692</name>
</gene>
<feature type="region of interest" description="Disordered" evidence="5">
    <location>
        <begin position="142"/>
        <end position="168"/>
    </location>
</feature>
<proteinExistence type="inferred from homology"/>
<comment type="similarity">
    <text evidence="2">Belongs to the GrpE family.</text>
</comment>
<organism evidence="6 7">
    <name type="scientific">Gymnopilus junonius</name>
    <name type="common">Spectacular rustgill mushroom</name>
    <name type="synonym">Gymnopilus spectabilis subsp. junonius</name>
    <dbReference type="NCBI Taxonomy" id="109634"/>
    <lineage>
        <taxon>Eukaryota</taxon>
        <taxon>Fungi</taxon>
        <taxon>Dikarya</taxon>
        <taxon>Basidiomycota</taxon>
        <taxon>Agaricomycotina</taxon>
        <taxon>Agaricomycetes</taxon>
        <taxon>Agaricomycetidae</taxon>
        <taxon>Agaricales</taxon>
        <taxon>Agaricineae</taxon>
        <taxon>Hymenogastraceae</taxon>
        <taxon>Gymnopilus</taxon>
    </lineage>
</organism>
<feature type="region of interest" description="Disordered" evidence="5">
    <location>
        <begin position="41"/>
        <end position="70"/>
    </location>
</feature>
<dbReference type="CDD" id="cd00446">
    <property type="entry name" value="GrpE"/>
    <property type="match status" value="1"/>
</dbReference>
<dbReference type="PROSITE" id="PS01071">
    <property type="entry name" value="GRPE"/>
    <property type="match status" value="1"/>
</dbReference>
<dbReference type="InterPro" id="IPR013805">
    <property type="entry name" value="GrpE_CC"/>
</dbReference>